<name>A0A2S7KN69_9FLAO</name>
<feature type="transmembrane region" description="Helical" evidence="1">
    <location>
        <begin position="206"/>
        <end position="226"/>
    </location>
</feature>
<feature type="transmembrane region" description="Helical" evidence="1">
    <location>
        <begin position="108"/>
        <end position="127"/>
    </location>
</feature>
<feature type="transmembrane region" description="Helical" evidence="1">
    <location>
        <begin position="183"/>
        <end position="200"/>
    </location>
</feature>
<evidence type="ECO:0000259" key="2">
    <source>
        <dbReference type="Pfam" id="PF02517"/>
    </source>
</evidence>
<feature type="transmembrane region" description="Helical" evidence="1">
    <location>
        <begin position="16"/>
        <end position="41"/>
    </location>
</feature>
<dbReference type="OrthoDB" id="2806188at2"/>
<dbReference type="PANTHER" id="PTHR39430:SF1">
    <property type="entry name" value="PROTEASE"/>
    <property type="match status" value="1"/>
</dbReference>
<comment type="caution">
    <text evidence="3">The sequence shown here is derived from an EMBL/GenBank/DDBJ whole genome shotgun (WGS) entry which is preliminary data.</text>
</comment>
<dbReference type="Pfam" id="PF02517">
    <property type="entry name" value="Rce1-like"/>
    <property type="match status" value="1"/>
</dbReference>
<feature type="transmembrane region" description="Helical" evidence="1">
    <location>
        <begin position="67"/>
        <end position="87"/>
    </location>
</feature>
<evidence type="ECO:0000256" key="1">
    <source>
        <dbReference type="SAM" id="Phobius"/>
    </source>
</evidence>
<keyword evidence="1" id="KW-0472">Membrane</keyword>
<reference evidence="3 4" key="1">
    <citation type="submission" date="2016-11" db="EMBL/GenBank/DDBJ databases">
        <title>Trade-off between light-utilization and light-protection in marine flavobacteria.</title>
        <authorList>
            <person name="Kumagai Y."/>
        </authorList>
    </citation>
    <scope>NUCLEOTIDE SEQUENCE [LARGE SCALE GENOMIC DNA]</scope>
    <source>
        <strain evidence="3 4">NBRC 107741</strain>
    </source>
</reference>
<keyword evidence="4" id="KW-1185">Reference proteome</keyword>
<dbReference type="GO" id="GO:0004175">
    <property type="term" value="F:endopeptidase activity"/>
    <property type="evidence" value="ECO:0007669"/>
    <property type="project" value="UniProtKB-ARBA"/>
</dbReference>
<proteinExistence type="predicted"/>
<sequence>MFLAQAYNYLHDAWRYFLGAVLVFFGAQLIGILPFFGFAAAKLISEGRDLSELGDPNGMMTILDSNLTLFLMLLSFAIGLFFLFLWIRMVHKQPVLTVTTSRKKMDWGRFWFGFGLVAVSTIVLTYIDNRTNPDDYVLQFQLVPFLILALVAVVMIPLQTSFEEYLFRGYLMQGIGVNAGNKWLPLIITSVIFGGLHILNPEVEKLGYIIMFYYIGTGFFLGIMTLMDEGMELALGFHAGNNLVAALLVTADWTVFQTNSILKDVSEPSAGIDILLPLVIVYPLFLGLMAWRYKWSDWKEKLTGKVVRPAAIEDEWPAGGHE</sequence>
<dbReference type="PANTHER" id="PTHR39430">
    <property type="entry name" value="MEMBRANE-ASSOCIATED PROTEASE-RELATED"/>
    <property type="match status" value="1"/>
</dbReference>
<keyword evidence="1" id="KW-1133">Transmembrane helix</keyword>
<feature type="transmembrane region" description="Helical" evidence="1">
    <location>
        <begin position="233"/>
        <end position="254"/>
    </location>
</feature>
<dbReference type="GO" id="GO:0080120">
    <property type="term" value="P:CAAX-box protein maturation"/>
    <property type="evidence" value="ECO:0007669"/>
    <property type="project" value="UniProtKB-ARBA"/>
</dbReference>
<dbReference type="EMBL" id="MQUB01000001">
    <property type="protein sequence ID" value="PQB04079.1"/>
    <property type="molecule type" value="Genomic_DNA"/>
</dbReference>
<evidence type="ECO:0000313" key="3">
    <source>
        <dbReference type="EMBL" id="PQB04079.1"/>
    </source>
</evidence>
<feature type="transmembrane region" description="Helical" evidence="1">
    <location>
        <begin position="274"/>
        <end position="291"/>
    </location>
</feature>
<accession>A0A2S7KN69</accession>
<organism evidence="3 4">
    <name type="scientific">Aureitalea marina</name>
    <dbReference type="NCBI Taxonomy" id="930804"/>
    <lineage>
        <taxon>Bacteria</taxon>
        <taxon>Pseudomonadati</taxon>
        <taxon>Bacteroidota</taxon>
        <taxon>Flavobacteriia</taxon>
        <taxon>Flavobacteriales</taxon>
        <taxon>Flavobacteriaceae</taxon>
        <taxon>Aureitalea</taxon>
    </lineage>
</organism>
<gene>
    <name evidence="3" type="ORF">BST85_03570</name>
</gene>
<keyword evidence="1" id="KW-0812">Transmembrane</keyword>
<dbReference type="Proteomes" id="UP000239800">
    <property type="component" value="Unassembled WGS sequence"/>
</dbReference>
<feature type="transmembrane region" description="Helical" evidence="1">
    <location>
        <begin position="139"/>
        <end position="162"/>
    </location>
</feature>
<evidence type="ECO:0000313" key="4">
    <source>
        <dbReference type="Proteomes" id="UP000239800"/>
    </source>
</evidence>
<feature type="domain" description="CAAX prenyl protease 2/Lysostaphin resistance protein A-like" evidence="2">
    <location>
        <begin position="146"/>
        <end position="244"/>
    </location>
</feature>
<protein>
    <submittedName>
        <fullName evidence="3">Abortive phage infection protein</fullName>
    </submittedName>
</protein>
<dbReference type="RefSeq" id="WP_104812005.1">
    <property type="nucleotide sequence ID" value="NZ_MQUB01000001.1"/>
</dbReference>
<dbReference type="AlphaFoldDB" id="A0A2S7KN69"/>
<dbReference type="InterPro" id="IPR003675">
    <property type="entry name" value="Rce1/LyrA-like_dom"/>
</dbReference>